<evidence type="ECO:0000313" key="2">
    <source>
        <dbReference type="EMBL" id="KAK4126317.1"/>
    </source>
</evidence>
<organism evidence="2 3">
    <name type="scientific">Parathielavia appendiculata</name>
    <dbReference type="NCBI Taxonomy" id="2587402"/>
    <lineage>
        <taxon>Eukaryota</taxon>
        <taxon>Fungi</taxon>
        <taxon>Dikarya</taxon>
        <taxon>Ascomycota</taxon>
        <taxon>Pezizomycotina</taxon>
        <taxon>Sordariomycetes</taxon>
        <taxon>Sordariomycetidae</taxon>
        <taxon>Sordariales</taxon>
        <taxon>Chaetomiaceae</taxon>
        <taxon>Parathielavia</taxon>
    </lineage>
</organism>
<dbReference type="GeneID" id="87823463"/>
<dbReference type="RefSeq" id="XP_062650088.1">
    <property type="nucleotide sequence ID" value="XM_062786695.1"/>
</dbReference>
<gene>
    <name evidence="2" type="ORF">N657DRAFT_302385</name>
</gene>
<reference evidence="2" key="2">
    <citation type="submission" date="2023-05" db="EMBL/GenBank/DDBJ databases">
        <authorList>
            <consortium name="Lawrence Berkeley National Laboratory"/>
            <person name="Steindorff A."/>
            <person name="Hensen N."/>
            <person name="Bonometti L."/>
            <person name="Westerberg I."/>
            <person name="Brannstrom I.O."/>
            <person name="Guillou S."/>
            <person name="Cros-Aarteil S."/>
            <person name="Calhoun S."/>
            <person name="Haridas S."/>
            <person name="Kuo A."/>
            <person name="Mondo S."/>
            <person name="Pangilinan J."/>
            <person name="Riley R."/>
            <person name="Labutti K."/>
            <person name="Andreopoulos B."/>
            <person name="Lipzen A."/>
            <person name="Chen C."/>
            <person name="Yanf M."/>
            <person name="Daum C."/>
            <person name="Ng V."/>
            <person name="Clum A."/>
            <person name="Ohm R."/>
            <person name="Martin F."/>
            <person name="Silar P."/>
            <person name="Natvig D."/>
            <person name="Lalanne C."/>
            <person name="Gautier V."/>
            <person name="Ament-Velasquez S.L."/>
            <person name="Kruys A."/>
            <person name="Hutchinson M.I."/>
            <person name="Powell A.J."/>
            <person name="Barry K."/>
            <person name="Miller A.N."/>
            <person name="Grigoriev I.V."/>
            <person name="Debuchy R."/>
            <person name="Gladieux P."/>
            <person name="Thoren M.H."/>
            <person name="Johannesson H."/>
        </authorList>
    </citation>
    <scope>NUCLEOTIDE SEQUENCE</scope>
    <source>
        <strain evidence="2">CBS 731.68</strain>
    </source>
</reference>
<evidence type="ECO:0000313" key="3">
    <source>
        <dbReference type="Proteomes" id="UP001302602"/>
    </source>
</evidence>
<sequence length="181" mass="19730">MRFCVLQEARELLAEPDSLSGRAVPLAQPAQPETPQIRLQLPYGLTVHYVNCPTSLLFSVPLLVTTRPESGDFCTSSTNRRVLQAPSHVQPPSRGEDDARHGQLPGQASSEEGVMSLCRRSGMNPDGWNIVSPALFLGAPDLAKHGRGTLPSLSPRSWIQPSRRRQELRSNLNHGSGCMGD</sequence>
<comment type="caution">
    <text evidence="2">The sequence shown here is derived from an EMBL/GenBank/DDBJ whole genome shotgun (WGS) entry which is preliminary data.</text>
</comment>
<keyword evidence="3" id="KW-1185">Reference proteome</keyword>
<dbReference type="Proteomes" id="UP001302602">
    <property type="component" value="Unassembled WGS sequence"/>
</dbReference>
<evidence type="ECO:0000256" key="1">
    <source>
        <dbReference type="SAM" id="MobiDB-lite"/>
    </source>
</evidence>
<feature type="region of interest" description="Disordered" evidence="1">
    <location>
        <begin position="147"/>
        <end position="181"/>
    </location>
</feature>
<feature type="region of interest" description="Disordered" evidence="1">
    <location>
        <begin position="71"/>
        <end position="113"/>
    </location>
</feature>
<name>A0AAN6U4H9_9PEZI</name>
<dbReference type="EMBL" id="MU853225">
    <property type="protein sequence ID" value="KAK4126317.1"/>
    <property type="molecule type" value="Genomic_DNA"/>
</dbReference>
<reference evidence="2" key="1">
    <citation type="journal article" date="2023" name="Mol. Phylogenet. Evol.">
        <title>Genome-scale phylogeny and comparative genomics of the fungal order Sordariales.</title>
        <authorList>
            <person name="Hensen N."/>
            <person name="Bonometti L."/>
            <person name="Westerberg I."/>
            <person name="Brannstrom I.O."/>
            <person name="Guillou S."/>
            <person name="Cros-Aarteil S."/>
            <person name="Calhoun S."/>
            <person name="Haridas S."/>
            <person name="Kuo A."/>
            <person name="Mondo S."/>
            <person name="Pangilinan J."/>
            <person name="Riley R."/>
            <person name="LaButti K."/>
            <person name="Andreopoulos B."/>
            <person name="Lipzen A."/>
            <person name="Chen C."/>
            <person name="Yan M."/>
            <person name="Daum C."/>
            <person name="Ng V."/>
            <person name="Clum A."/>
            <person name="Steindorff A."/>
            <person name="Ohm R.A."/>
            <person name="Martin F."/>
            <person name="Silar P."/>
            <person name="Natvig D.O."/>
            <person name="Lalanne C."/>
            <person name="Gautier V."/>
            <person name="Ament-Velasquez S.L."/>
            <person name="Kruys A."/>
            <person name="Hutchinson M.I."/>
            <person name="Powell A.J."/>
            <person name="Barry K."/>
            <person name="Miller A.N."/>
            <person name="Grigoriev I.V."/>
            <person name="Debuchy R."/>
            <person name="Gladieux P."/>
            <person name="Hiltunen Thoren M."/>
            <person name="Johannesson H."/>
        </authorList>
    </citation>
    <scope>NUCLEOTIDE SEQUENCE</scope>
    <source>
        <strain evidence="2">CBS 731.68</strain>
    </source>
</reference>
<feature type="compositionally biased region" description="Polar residues" evidence="1">
    <location>
        <begin position="151"/>
        <end position="160"/>
    </location>
</feature>
<dbReference type="AlphaFoldDB" id="A0AAN6U4H9"/>
<accession>A0AAN6U4H9</accession>
<protein>
    <submittedName>
        <fullName evidence="2">Uncharacterized protein</fullName>
    </submittedName>
</protein>
<proteinExistence type="predicted"/>